<gene>
    <name evidence="7" type="ORF">FPE_LOCUS21656</name>
</gene>
<dbReference type="Proteomes" id="UP000834106">
    <property type="component" value="Chromosome 13"/>
</dbReference>
<protein>
    <recommendedName>
        <fullName evidence="6">S-protein homolog</fullName>
    </recommendedName>
</protein>
<comment type="similarity">
    <text evidence="2 6">Belongs to the plant self-incompatibility (S1) protein family.</text>
</comment>
<dbReference type="InterPro" id="IPR010264">
    <property type="entry name" value="Self-incomp_S1"/>
</dbReference>
<evidence type="ECO:0000313" key="7">
    <source>
        <dbReference type="EMBL" id="CAI9774226.1"/>
    </source>
</evidence>
<evidence type="ECO:0000313" key="8">
    <source>
        <dbReference type="Proteomes" id="UP000834106"/>
    </source>
</evidence>
<keyword evidence="5 6" id="KW-0732">Signal</keyword>
<organism evidence="7 8">
    <name type="scientific">Fraxinus pennsylvanica</name>
    <dbReference type="NCBI Taxonomy" id="56036"/>
    <lineage>
        <taxon>Eukaryota</taxon>
        <taxon>Viridiplantae</taxon>
        <taxon>Streptophyta</taxon>
        <taxon>Embryophyta</taxon>
        <taxon>Tracheophyta</taxon>
        <taxon>Spermatophyta</taxon>
        <taxon>Magnoliopsida</taxon>
        <taxon>eudicotyledons</taxon>
        <taxon>Gunneridae</taxon>
        <taxon>Pentapetalae</taxon>
        <taxon>asterids</taxon>
        <taxon>lamiids</taxon>
        <taxon>Lamiales</taxon>
        <taxon>Oleaceae</taxon>
        <taxon>Oleeae</taxon>
        <taxon>Fraxinus</taxon>
    </lineage>
</organism>
<dbReference type="PANTHER" id="PTHR31232:SF42">
    <property type="entry name" value="S-PROTEIN HOMOLOG"/>
    <property type="match status" value="1"/>
</dbReference>
<evidence type="ECO:0000256" key="3">
    <source>
        <dbReference type="ARBA" id="ARBA00022471"/>
    </source>
</evidence>
<proteinExistence type="inferred from homology"/>
<dbReference type="PANTHER" id="PTHR31232">
    <property type="match status" value="1"/>
</dbReference>
<evidence type="ECO:0000256" key="1">
    <source>
        <dbReference type="ARBA" id="ARBA00004613"/>
    </source>
</evidence>
<evidence type="ECO:0000256" key="4">
    <source>
        <dbReference type="ARBA" id="ARBA00022525"/>
    </source>
</evidence>
<reference evidence="7" key="1">
    <citation type="submission" date="2023-05" db="EMBL/GenBank/DDBJ databases">
        <authorList>
            <person name="Huff M."/>
        </authorList>
    </citation>
    <scope>NUCLEOTIDE SEQUENCE</scope>
</reference>
<evidence type="ECO:0000256" key="2">
    <source>
        <dbReference type="ARBA" id="ARBA00005581"/>
    </source>
</evidence>
<dbReference type="AlphaFoldDB" id="A0AAD1ZQW4"/>
<evidence type="ECO:0000256" key="5">
    <source>
        <dbReference type="ARBA" id="ARBA00022729"/>
    </source>
</evidence>
<feature type="signal peptide" evidence="6">
    <location>
        <begin position="1"/>
        <end position="23"/>
    </location>
</feature>
<keyword evidence="8" id="KW-1185">Reference proteome</keyword>
<dbReference type="GO" id="GO:0005576">
    <property type="term" value="C:extracellular region"/>
    <property type="evidence" value="ECO:0007669"/>
    <property type="project" value="UniProtKB-SubCell"/>
</dbReference>
<dbReference type="EMBL" id="OU503048">
    <property type="protein sequence ID" value="CAI9774226.1"/>
    <property type="molecule type" value="Genomic_DNA"/>
</dbReference>
<accession>A0AAD1ZQW4</accession>
<comment type="subcellular location">
    <subcellularLocation>
        <location evidence="1 6">Secreted</location>
    </subcellularLocation>
</comment>
<dbReference type="GO" id="GO:0060320">
    <property type="term" value="P:rejection of self pollen"/>
    <property type="evidence" value="ECO:0007669"/>
    <property type="project" value="UniProtKB-KW"/>
</dbReference>
<keyword evidence="3 6" id="KW-0713">Self-incompatibility</keyword>
<dbReference type="Pfam" id="PF05938">
    <property type="entry name" value="Self-incomp_S1"/>
    <property type="match status" value="1"/>
</dbReference>
<sequence>MSSFDIKLVILSLNLLFVTLLEARPKAHVTIIGNVERGTLTIHCYSGGNDLGIRDLAYNQSFQFSFVPNIWGSTKFVCDFNTQFGSGNYAVYDNLMESQRCGLYCVWYIKENGPCLVLNPKHNLWCQPWKNPSKWLHEAHQN</sequence>
<name>A0AAD1ZQW4_9LAMI</name>
<keyword evidence="4 6" id="KW-0964">Secreted</keyword>
<feature type="chain" id="PRO_5041783979" description="S-protein homolog" evidence="6">
    <location>
        <begin position="24"/>
        <end position="142"/>
    </location>
</feature>
<evidence type="ECO:0000256" key="6">
    <source>
        <dbReference type="RuleBase" id="RU367044"/>
    </source>
</evidence>